<reference evidence="1 2" key="2">
    <citation type="journal article" date="2021" name="Genomics">
        <title>High-quality reference genome for Clonorchis sinensis.</title>
        <authorList>
            <person name="Young N.D."/>
            <person name="Stroehlein A.J."/>
            <person name="Kinkar L."/>
            <person name="Wang T."/>
            <person name="Sohn W.M."/>
            <person name="Chang B.C.H."/>
            <person name="Kaur P."/>
            <person name="Weisz D."/>
            <person name="Dudchenko O."/>
            <person name="Aiden E.L."/>
            <person name="Korhonen P.K."/>
            <person name="Gasser R.B."/>
        </authorList>
    </citation>
    <scope>NUCLEOTIDE SEQUENCE [LARGE SCALE GENOMIC DNA]</scope>
    <source>
        <strain evidence="1">Cs-k2</strain>
    </source>
</reference>
<dbReference type="OrthoDB" id="6277239at2759"/>
<reference evidence="1 2" key="1">
    <citation type="journal article" date="2018" name="Biotechnol. Adv.">
        <title>Improved genomic resources and new bioinformatic workflow for the carcinogenic parasite Clonorchis sinensis: Biotechnological implications.</title>
        <authorList>
            <person name="Wang D."/>
            <person name="Korhonen P.K."/>
            <person name="Gasser R.B."/>
            <person name="Young N.D."/>
        </authorList>
    </citation>
    <scope>NUCLEOTIDE SEQUENCE [LARGE SCALE GENOMIC DNA]</scope>
    <source>
        <strain evidence="1">Cs-k2</strain>
    </source>
</reference>
<dbReference type="Proteomes" id="UP000286415">
    <property type="component" value="Unassembled WGS sequence"/>
</dbReference>
<protein>
    <submittedName>
        <fullName evidence="1">Uncharacterized protein</fullName>
    </submittedName>
</protein>
<organism evidence="1 2">
    <name type="scientific">Clonorchis sinensis</name>
    <name type="common">Chinese liver fluke</name>
    <dbReference type="NCBI Taxonomy" id="79923"/>
    <lineage>
        <taxon>Eukaryota</taxon>
        <taxon>Metazoa</taxon>
        <taxon>Spiralia</taxon>
        <taxon>Lophotrochozoa</taxon>
        <taxon>Platyhelminthes</taxon>
        <taxon>Trematoda</taxon>
        <taxon>Digenea</taxon>
        <taxon>Opisthorchiida</taxon>
        <taxon>Opisthorchiata</taxon>
        <taxon>Opisthorchiidae</taxon>
        <taxon>Clonorchis</taxon>
    </lineage>
</organism>
<dbReference type="InterPro" id="IPR014710">
    <property type="entry name" value="RmlC-like_jellyroll"/>
</dbReference>
<proteinExistence type="predicted"/>
<name>A0A8T1M743_CLOSI</name>
<dbReference type="Gene3D" id="2.60.120.10">
    <property type="entry name" value="Jelly Rolls"/>
    <property type="match status" value="1"/>
</dbReference>
<sequence length="255" mass="28436">MDEHAHISLVPVTNLDPTHEMASILACKDNDINPFEAFVRLKPRAAGCFSYEFNDKVHGHQHITCQFNGGLPWSNITVWYTRSTLPLSLLEDRSFVLSFRTQPTQTETIYEEYKADEIPVVNSEDNSAQTLVIAGSAFGVEGVVQTDPPVLAVDVRLKQVHHTPSTYDLLLAEHYDTGLIHVWEFPSSERSSACTVTSDGNTQQLSGDSVAIVRPFRGHVKLRLLDHIEIMAFVLVPSNVASVPMRYNLRPSVAH</sequence>
<dbReference type="AlphaFoldDB" id="A0A8T1M743"/>
<gene>
    <name evidence="1" type="ORF">CSKR_203076</name>
</gene>
<evidence type="ECO:0000313" key="2">
    <source>
        <dbReference type="Proteomes" id="UP000286415"/>
    </source>
</evidence>
<keyword evidence="2" id="KW-1185">Reference proteome</keyword>
<accession>A0A8T1M743</accession>
<evidence type="ECO:0000313" key="1">
    <source>
        <dbReference type="EMBL" id="KAG5444789.1"/>
    </source>
</evidence>
<comment type="caution">
    <text evidence="1">The sequence shown here is derived from an EMBL/GenBank/DDBJ whole genome shotgun (WGS) entry which is preliminary data.</text>
</comment>
<dbReference type="EMBL" id="NIRI02000056">
    <property type="protein sequence ID" value="KAG5444789.1"/>
    <property type="molecule type" value="Genomic_DNA"/>
</dbReference>